<dbReference type="SUPFAM" id="SSF57667">
    <property type="entry name" value="beta-beta-alpha zinc fingers"/>
    <property type="match status" value="5"/>
</dbReference>
<dbReference type="PROSITE" id="PS50157">
    <property type="entry name" value="ZINC_FINGER_C2H2_2"/>
    <property type="match status" value="8"/>
</dbReference>
<dbReference type="InterPro" id="IPR013087">
    <property type="entry name" value="Znf_C2H2_type"/>
</dbReference>
<dbReference type="FunFam" id="3.30.160.60:FF:002608">
    <property type="entry name" value="Zinc finger protein 337"/>
    <property type="match status" value="1"/>
</dbReference>
<dbReference type="Pfam" id="PF01352">
    <property type="entry name" value="KRAB"/>
    <property type="match status" value="1"/>
</dbReference>
<dbReference type="SUPFAM" id="SSF109640">
    <property type="entry name" value="KRAB domain (Kruppel-associated box)"/>
    <property type="match status" value="1"/>
</dbReference>
<dbReference type="CDD" id="cd07765">
    <property type="entry name" value="KRAB_A-box"/>
    <property type="match status" value="1"/>
</dbReference>
<evidence type="ECO:0000259" key="12">
    <source>
        <dbReference type="PROSITE" id="PS50805"/>
    </source>
</evidence>
<feature type="domain" description="KRAB" evidence="12">
    <location>
        <begin position="19"/>
        <end position="90"/>
    </location>
</feature>
<dbReference type="PANTHER" id="PTHR24390:SF240">
    <property type="entry name" value="ZINC FINGER PROTEIN 772"/>
    <property type="match status" value="1"/>
</dbReference>
<dbReference type="FunFam" id="3.30.160.60:FF:000016">
    <property type="entry name" value="zinc finger protein 37 homolog"/>
    <property type="match status" value="1"/>
</dbReference>
<evidence type="ECO:0000256" key="4">
    <source>
        <dbReference type="ARBA" id="ARBA00022737"/>
    </source>
</evidence>
<dbReference type="GO" id="GO:0006357">
    <property type="term" value="P:regulation of transcription by RNA polymerase II"/>
    <property type="evidence" value="ECO:0007669"/>
    <property type="project" value="TreeGrafter"/>
</dbReference>
<sequence length="431" mass="49478">MESRKTVMGPQGARRQAFLAFGDVTVDFTQKDWRLLNPAQRALYREVTLENYSHLVSLGILHPKPELIRWLGQGEAPWGEERRCRPGPRAGIYAEHVLRPKNLGLAHQRQQQLQFSDQSFQSDTAEGQEEKNSKPMAFSSPPLRHAVSSRRRNSVVEIESSQGQRENPTEIDKVLKGIENSRWGAFRCAERGQDFSQKTIVIIHKKAHSRQKLFTCRECHQGFRNESALLLHQKTHTGEKSYVCSECGRGFSLKANLRHQRTHSGEKPFLCKKTHSGEKPFICSECGQGFIWKSNLVKHQLAHSGKQPFVCKECGRGFNWKGNLLTHQRTHSGEKPFVCNVCGQGFSWKRSLTRHHWRIHSKKPFVCQECKRGYTSKSDLTVHERIHTGERPYECQECGRKFSNKSYYSKHLKRHLREKGFCTGSVGEASS</sequence>
<evidence type="ECO:0000256" key="5">
    <source>
        <dbReference type="ARBA" id="ARBA00022771"/>
    </source>
</evidence>
<dbReference type="InterPro" id="IPR036236">
    <property type="entry name" value="Znf_C2H2_sf"/>
</dbReference>
<keyword evidence="14" id="KW-1185">Reference proteome</keyword>
<dbReference type="GO" id="GO:0003700">
    <property type="term" value="F:DNA-binding transcription factor activity"/>
    <property type="evidence" value="ECO:0007669"/>
    <property type="project" value="TreeGrafter"/>
</dbReference>
<evidence type="ECO:0000313" key="13">
    <source>
        <dbReference type="Ensembl" id="ENSMFAP00000048529.1"/>
    </source>
</evidence>
<dbReference type="SMART" id="SM00349">
    <property type="entry name" value="KRAB"/>
    <property type="match status" value="1"/>
</dbReference>
<evidence type="ECO:0000256" key="2">
    <source>
        <dbReference type="ARBA" id="ARBA00006991"/>
    </source>
</evidence>
<feature type="domain" description="C2H2-type" evidence="11">
    <location>
        <begin position="365"/>
        <end position="392"/>
    </location>
</feature>
<feature type="compositionally biased region" description="Low complexity" evidence="10">
    <location>
        <begin position="108"/>
        <end position="123"/>
    </location>
</feature>
<organism evidence="13 14">
    <name type="scientific">Macaca fascicularis</name>
    <name type="common">Crab-eating macaque</name>
    <name type="synonym">Cynomolgus monkey</name>
    <dbReference type="NCBI Taxonomy" id="9541"/>
    <lineage>
        <taxon>Eukaryota</taxon>
        <taxon>Metazoa</taxon>
        <taxon>Chordata</taxon>
        <taxon>Craniata</taxon>
        <taxon>Vertebrata</taxon>
        <taxon>Euteleostomi</taxon>
        <taxon>Mammalia</taxon>
        <taxon>Eutheria</taxon>
        <taxon>Euarchontoglires</taxon>
        <taxon>Primates</taxon>
        <taxon>Haplorrhini</taxon>
        <taxon>Catarrhini</taxon>
        <taxon>Cercopithecidae</taxon>
        <taxon>Cercopithecinae</taxon>
        <taxon>Macaca</taxon>
    </lineage>
</organism>
<reference evidence="13" key="2">
    <citation type="submission" date="2025-09" db="UniProtKB">
        <authorList>
            <consortium name="Ensembl"/>
        </authorList>
    </citation>
    <scope>IDENTIFICATION</scope>
</reference>
<dbReference type="Gene3D" id="6.10.140.140">
    <property type="match status" value="1"/>
</dbReference>
<protein>
    <recommendedName>
        <fullName evidence="15">Zinc finger protein 337</fullName>
    </recommendedName>
</protein>
<feature type="domain" description="C2H2-type" evidence="11">
    <location>
        <begin position="242"/>
        <end position="268"/>
    </location>
</feature>
<reference evidence="13" key="1">
    <citation type="submission" date="2025-08" db="UniProtKB">
        <authorList>
            <consortium name="Ensembl"/>
        </authorList>
    </citation>
    <scope>IDENTIFICATION</scope>
</reference>
<evidence type="ECO:0000259" key="11">
    <source>
        <dbReference type="PROSITE" id="PS50157"/>
    </source>
</evidence>
<evidence type="ECO:0000256" key="1">
    <source>
        <dbReference type="ARBA" id="ARBA00004123"/>
    </source>
</evidence>
<keyword evidence="4" id="KW-0677">Repeat</keyword>
<evidence type="ECO:0000256" key="10">
    <source>
        <dbReference type="SAM" id="MobiDB-lite"/>
    </source>
</evidence>
<name>A0A7N9IA60_MACFA</name>
<dbReference type="InterPro" id="IPR001909">
    <property type="entry name" value="KRAB"/>
</dbReference>
<dbReference type="FunFam" id="3.30.160.60:FF:002343">
    <property type="entry name" value="Zinc finger protein 33A"/>
    <property type="match status" value="1"/>
</dbReference>
<feature type="domain" description="C2H2-type" evidence="11">
    <location>
        <begin position="337"/>
        <end position="365"/>
    </location>
</feature>
<feature type="domain" description="C2H2-type" evidence="11">
    <location>
        <begin position="309"/>
        <end position="336"/>
    </location>
</feature>
<comment type="subcellular location">
    <subcellularLocation>
        <location evidence="1">Nucleus</location>
    </subcellularLocation>
</comment>
<evidence type="ECO:0000256" key="3">
    <source>
        <dbReference type="ARBA" id="ARBA00022723"/>
    </source>
</evidence>
<dbReference type="AlphaFoldDB" id="A0A7N9IA60"/>
<dbReference type="PANTHER" id="PTHR24390">
    <property type="entry name" value="ZINC FINGER PROTEIN"/>
    <property type="match status" value="1"/>
</dbReference>
<proteinExistence type="inferred from homology"/>
<dbReference type="FunFam" id="3.30.160.60:FF:002644">
    <property type="entry name" value="Zinc finger protein 337"/>
    <property type="match status" value="1"/>
</dbReference>
<evidence type="ECO:0000256" key="8">
    <source>
        <dbReference type="ARBA" id="ARBA00023242"/>
    </source>
</evidence>
<evidence type="ECO:0000313" key="14">
    <source>
        <dbReference type="Proteomes" id="UP000233100"/>
    </source>
</evidence>
<keyword evidence="6" id="KW-0862">Zinc</keyword>
<dbReference type="GO" id="GO:0000978">
    <property type="term" value="F:RNA polymerase II cis-regulatory region sequence-specific DNA binding"/>
    <property type="evidence" value="ECO:0007669"/>
    <property type="project" value="TreeGrafter"/>
</dbReference>
<keyword evidence="3" id="KW-0479">Metal-binding</keyword>
<feature type="domain" description="C2H2-type" evidence="11">
    <location>
        <begin position="393"/>
        <end position="420"/>
    </location>
</feature>
<keyword evidence="5 9" id="KW-0863">Zinc-finger</keyword>
<dbReference type="SMART" id="SM00355">
    <property type="entry name" value="ZnF_C2H2"/>
    <property type="match status" value="8"/>
</dbReference>
<dbReference type="Pfam" id="PF00096">
    <property type="entry name" value="zf-C2H2"/>
    <property type="match status" value="6"/>
</dbReference>
<feature type="region of interest" description="Disordered" evidence="10">
    <location>
        <begin position="108"/>
        <end position="170"/>
    </location>
</feature>
<dbReference type="Ensembl" id="ENSMFAT00000088115.1">
    <property type="protein sequence ID" value="ENSMFAP00000048529.1"/>
    <property type="gene ID" value="ENSMFAG00000056900.1"/>
</dbReference>
<dbReference type="FunFam" id="3.30.160.60:FF:003295">
    <property type="entry name" value="Zinc finger protein 337"/>
    <property type="match status" value="1"/>
</dbReference>
<evidence type="ECO:0000256" key="9">
    <source>
        <dbReference type="PROSITE-ProRule" id="PRU00042"/>
    </source>
</evidence>
<dbReference type="PROSITE" id="PS00028">
    <property type="entry name" value="ZINC_FINGER_C2H2_1"/>
    <property type="match status" value="6"/>
</dbReference>
<dbReference type="GO" id="GO:0008270">
    <property type="term" value="F:zinc ion binding"/>
    <property type="evidence" value="ECO:0007669"/>
    <property type="project" value="UniProtKB-KW"/>
</dbReference>
<feature type="domain" description="C2H2-type" evidence="11">
    <location>
        <begin position="214"/>
        <end position="241"/>
    </location>
</feature>
<dbReference type="InterPro" id="IPR036051">
    <property type="entry name" value="KRAB_dom_sf"/>
</dbReference>
<feature type="domain" description="C2H2-type" evidence="11">
    <location>
        <begin position="186"/>
        <end position="213"/>
    </location>
</feature>
<evidence type="ECO:0000256" key="7">
    <source>
        <dbReference type="ARBA" id="ARBA00023125"/>
    </source>
</evidence>
<keyword evidence="7" id="KW-0238">DNA-binding</keyword>
<feature type="domain" description="C2H2-type" evidence="11">
    <location>
        <begin position="281"/>
        <end position="308"/>
    </location>
</feature>
<dbReference type="FunFam" id="3.30.160.60:FF:001235">
    <property type="entry name" value="Si:ch211-119o8.6"/>
    <property type="match status" value="1"/>
</dbReference>
<dbReference type="GO" id="GO:0005634">
    <property type="term" value="C:nucleus"/>
    <property type="evidence" value="ECO:0007669"/>
    <property type="project" value="UniProtKB-SubCell"/>
</dbReference>
<accession>A0A7N9IA60</accession>
<dbReference type="Gene3D" id="3.30.160.60">
    <property type="entry name" value="Classic Zinc Finger"/>
    <property type="match status" value="7"/>
</dbReference>
<evidence type="ECO:0008006" key="15">
    <source>
        <dbReference type="Google" id="ProtNLM"/>
    </source>
</evidence>
<dbReference type="Proteomes" id="UP000233100">
    <property type="component" value="Unplaced"/>
</dbReference>
<dbReference type="GeneTree" id="ENSGT00940000164820"/>
<comment type="similarity">
    <text evidence="2">Belongs to the krueppel C2H2-type zinc-finger protein family.</text>
</comment>
<dbReference type="PROSITE" id="PS50805">
    <property type="entry name" value="KRAB"/>
    <property type="match status" value="1"/>
</dbReference>
<keyword evidence="8" id="KW-0539">Nucleus</keyword>
<dbReference type="FunFam" id="3.30.160.60:FF:000155">
    <property type="entry name" value="zinc finger protein 133 isoform X1"/>
    <property type="match status" value="1"/>
</dbReference>
<evidence type="ECO:0000256" key="6">
    <source>
        <dbReference type="ARBA" id="ARBA00022833"/>
    </source>
</evidence>